<feature type="compositionally biased region" description="Basic and acidic residues" evidence="1">
    <location>
        <begin position="28"/>
        <end position="39"/>
    </location>
</feature>
<sequence length="222" mass="25514">MVQLFLVGYHRKSSARAEEGAGEGDGGTEMRDRDEEREDRLLENPSCSFRHRPKGCPATARVLLFAGRTHRLRVGWVDILALGFFPRQHELAALPSPWRNQAGEIKRSLEFCCELEKREDAGLQLLAIFMGSTYISNTQTTVKGGNFHYNTCLMSIDLTSGRFRECWNEMRFHICGDKRLKGGGWRVGGWVGVKHHWWCWESAQNGLEIPNKQCVWEREEEE</sequence>
<evidence type="ECO:0000313" key="3">
    <source>
        <dbReference type="Proteomes" id="UP000314294"/>
    </source>
</evidence>
<organism evidence="2 3">
    <name type="scientific">Liparis tanakae</name>
    <name type="common">Tanaka's snailfish</name>
    <dbReference type="NCBI Taxonomy" id="230148"/>
    <lineage>
        <taxon>Eukaryota</taxon>
        <taxon>Metazoa</taxon>
        <taxon>Chordata</taxon>
        <taxon>Craniata</taxon>
        <taxon>Vertebrata</taxon>
        <taxon>Euteleostomi</taxon>
        <taxon>Actinopterygii</taxon>
        <taxon>Neopterygii</taxon>
        <taxon>Teleostei</taxon>
        <taxon>Neoteleostei</taxon>
        <taxon>Acanthomorphata</taxon>
        <taxon>Eupercaria</taxon>
        <taxon>Perciformes</taxon>
        <taxon>Cottioidei</taxon>
        <taxon>Cottales</taxon>
        <taxon>Liparidae</taxon>
        <taxon>Liparis</taxon>
    </lineage>
</organism>
<reference evidence="2 3" key="1">
    <citation type="submission" date="2019-03" db="EMBL/GenBank/DDBJ databases">
        <title>First draft genome of Liparis tanakae, snailfish: a comprehensive survey of snailfish specific genes.</title>
        <authorList>
            <person name="Kim W."/>
            <person name="Song I."/>
            <person name="Jeong J.-H."/>
            <person name="Kim D."/>
            <person name="Kim S."/>
            <person name="Ryu S."/>
            <person name="Song J.Y."/>
            <person name="Lee S.K."/>
        </authorList>
    </citation>
    <scope>NUCLEOTIDE SEQUENCE [LARGE SCALE GENOMIC DNA]</scope>
    <source>
        <tissue evidence="2">Muscle</tissue>
    </source>
</reference>
<comment type="caution">
    <text evidence="2">The sequence shown here is derived from an EMBL/GenBank/DDBJ whole genome shotgun (WGS) entry which is preliminary data.</text>
</comment>
<name>A0A4Z2HH81_9TELE</name>
<keyword evidence="3" id="KW-1185">Reference proteome</keyword>
<dbReference type="AlphaFoldDB" id="A0A4Z2HH81"/>
<protein>
    <submittedName>
        <fullName evidence="2">Uncharacterized protein</fullName>
    </submittedName>
</protein>
<proteinExistence type="predicted"/>
<dbReference type="EMBL" id="SRLO01000244">
    <property type="protein sequence ID" value="TNN64890.1"/>
    <property type="molecule type" value="Genomic_DNA"/>
</dbReference>
<evidence type="ECO:0000313" key="2">
    <source>
        <dbReference type="EMBL" id="TNN64890.1"/>
    </source>
</evidence>
<accession>A0A4Z2HH81</accession>
<feature type="region of interest" description="Disordered" evidence="1">
    <location>
        <begin position="16"/>
        <end position="39"/>
    </location>
</feature>
<dbReference type="Proteomes" id="UP000314294">
    <property type="component" value="Unassembled WGS sequence"/>
</dbReference>
<gene>
    <name evidence="2" type="ORF">EYF80_024888</name>
</gene>
<evidence type="ECO:0000256" key="1">
    <source>
        <dbReference type="SAM" id="MobiDB-lite"/>
    </source>
</evidence>